<evidence type="ECO:0000256" key="2">
    <source>
        <dbReference type="ARBA" id="ARBA00009749"/>
    </source>
</evidence>
<dbReference type="STRING" id="1122213.GCA_000423365_02207"/>
<dbReference type="Proteomes" id="UP000258927">
    <property type="component" value="Chromosome"/>
</dbReference>
<dbReference type="RefSeq" id="WP_117395714.1">
    <property type="nucleotide sequence ID" value="NZ_CP021330.1"/>
</dbReference>
<dbReference type="PROSITE" id="PS51371">
    <property type="entry name" value="CBS"/>
    <property type="match status" value="1"/>
</dbReference>
<dbReference type="CDD" id="cd04606">
    <property type="entry name" value="CBS_pair_Mg_transporter"/>
    <property type="match status" value="1"/>
</dbReference>
<sequence length="472" mass="52031">MSNVGEEHWADDAELDAIPPLRDDDDRLNRDWIDQLVDLIAIQDGNEVARYMSPLHASDVGDVLEAISPADRFELINLLGELFDYSALTEIDDSVRLELMDLLPNNDIARGVQELDSDDAVYILEDIEGGDREEILAALPTFERLALKRSLDFPEETAGRRMQTEFIAIPPFWTVGQTIDYMREADDLPDDFHQIYVVDPSYNLLGTLALDRMLRAKRPAVIKDIMNSTIIEVEAEEDQEEAARMFERYDLVEVAVVDETRRLVGVLTVDDIVDVIQEEAGEDIKRLAGVGNEEISGNVWNAVRSRLTWLGVNLVTAIMASLVIGMFDATIQQMVALAVLMPIVASMGGNAGTQTMTVAVRALSTRELDSYNVRRLITREFLVGVVNGVVFALVIGVVAAIWFANPLLGLVIGAAMVINMIAAGISGIMIPLTLDKLKIDPAIASSAFVTTVTDVVGFMAFLYIAAHAFNLF</sequence>
<dbReference type="SUPFAM" id="SSF54631">
    <property type="entry name" value="CBS-domain pair"/>
    <property type="match status" value="1"/>
</dbReference>
<dbReference type="Pfam" id="PF00571">
    <property type="entry name" value="CBS"/>
    <property type="match status" value="1"/>
</dbReference>
<keyword evidence="12" id="KW-1185">Reference proteome</keyword>
<dbReference type="Gene3D" id="1.25.60.10">
    <property type="entry name" value="MgtE N-terminal domain-like"/>
    <property type="match status" value="1"/>
</dbReference>
<dbReference type="NCBIfam" id="TIGR00400">
    <property type="entry name" value="mgtE"/>
    <property type="match status" value="1"/>
</dbReference>
<feature type="transmembrane region" description="Helical" evidence="9">
    <location>
        <begin position="410"/>
        <end position="430"/>
    </location>
</feature>
<evidence type="ECO:0000256" key="9">
    <source>
        <dbReference type="RuleBase" id="RU362011"/>
    </source>
</evidence>
<keyword evidence="6 9" id="KW-1133">Transmembrane helix</keyword>
<dbReference type="GO" id="GO:0015095">
    <property type="term" value="F:magnesium ion transmembrane transporter activity"/>
    <property type="evidence" value="ECO:0007669"/>
    <property type="project" value="UniProtKB-UniRule"/>
</dbReference>
<comment type="subcellular location">
    <subcellularLocation>
        <location evidence="9">Cell membrane</location>
        <topology evidence="9">Multi-pass membrane protein</topology>
    </subcellularLocation>
    <subcellularLocation>
        <location evidence="1">Membrane</location>
        <topology evidence="1">Multi-pass membrane protein</topology>
    </subcellularLocation>
</comment>
<dbReference type="SUPFAM" id="SSF158791">
    <property type="entry name" value="MgtE N-terminal domain-like"/>
    <property type="match status" value="1"/>
</dbReference>
<comment type="function">
    <text evidence="9">Acts as a magnesium transporter.</text>
</comment>
<dbReference type="Gene3D" id="3.10.580.10">
    <property type="entry name" value="CBS-domain"/>
    <property type="match status" value="1"/>
</dbReference>
<dbReference type="InterPro" id="IPR000644">
    <property type="entry name" value="CBS_dom"/>
</dbReference>
<feature type="domain" description="CBS" evidence="10">
    <location>
        <begin position="226"/>
        <end position="284"/>
    </location>
</feature>
<feature type="transmembrane region" description="Helical" evidence="9">
    <location>
        <begin position="381"/>
        <end position="404"/>
    </location>
</feature>
<dbReference type="InterPro" id="IPR046342">
    <property type="entry name" value="CBS_dom_sf"/>
</dbReference>
<protein>
    <recommendedName>
        <fullName evidence="9">Magnesium transporter MgtE</fullName>
    </recommendedName>
</protein>
<dbReference type="InterPro" id="IPR006669">
    <property type="entry name" value="MgtE_transporter"/>
</dbReference>
<dbReference type="PANTHER" id="PTHR43773:SF1">
    <property type="entry name" value="MAGNESIUM TRANSPORTER MGTE"/>
    <property type="match status" value="1"/>
</dbReference>
<evidence type="ECO:0000256" key="4">
    <source>
        <dbReference type="ARBA" id="ARBA00022692"/>
    </source>
</evidence>
<dbReference type="GO" id="GO:0046872">
    <property type="term" value="F:metal ion binding"/>
    <property type="evidence" value="ECO:0007669"/>
    <property type="project" value="UniProtKB-KW"/>
</dbReference>
<dbReference type="SMART" id="SM00924">
    <property type="entry name" value="MgtE_N"/>
    <property type="match status" value="1"/>
</dbReference>
<evidence type="ECO:0000256" key="7">
    <source>
        <dbReference type="ARBA" id="ARBA00023136"/>
    </source>
</evidence>
<evidence type="ECO:0000256" key="5">
    <source>
        <dbReference type="ARBA" id="ARBA00022842"/>
    </source>
</evidence>
<dbReference type="SMART" id="SM00116">
    <property type="entry name" value="CBS"/>
    <property type="match status" value="2"/>
</dbReference>
<dbReference type="AlphaFoldDB" id="A0A2R4MEF9"/>
<evidence type="ECO:0000313" key="11">
    <source>
        <dbReference type="EMBL" id="AVX04431.1"/>
    </source>
</evidence>
<proteinExistence type="inferred from homology"/>
<dbReference type="Pfam" id="PF01769">
    <property type="entry name" value="MgtE"/>
    <property type="match status" value="1"/>
</dbReference>
<evidence type="ECO:0000256" key="8">
    <source>
        <dbReference type="PROSITE-ProRule" id="PRU00703"/>
    </source>
</evidence>
<reference evidence="11 12" key="1">
    <citation type="submission" date="2017-05" db="EMBL/GenBank/DDBJ databases">
        <title>Genome Analysis of Maritalea myrionectae HL2708#5.</title>
        <authorList>
            <consortium name="Cotde Inc.-PKNU"/>
            <person name="Jang D."/>
            <person name="Oh H.-M."/>
        </authorList>
    </citation>
    <scope>NUCLEOTIDE SEQUENCE [LARGE SCALE GENOMIC DNA]</scope>
    <source>
        <strain evidence="11 12">HL2708#5</strain>
    </source>
</reference>
<dbReference type="Pfam" id="PF03448">
    <property type="entry name" value="MgtE_N"/>
    <property type="match status" value="1"/>
</dbReference>
<evidence type="ECO:0000313" key="12">
    <source>
        <dbReference type="Proteomes" id="UP000258927"/>
    </source>
</evidence>
<organism evidence="11 12">
    <name type="scientific">Maritalea myrionectae</name>
    <dbReference type="NCBI Taxonomy" id="454601"/>
    <lineage>
        <taxon>Bacteria</taxon>
        <taxon>Pseudomonadati</taxon>
        <taxon>Pseudomonadota</taxon>
        <taxon>Alphaproteobacteria</taxon>
        <taxon>Hyphomicrobiales</taxon>
        <taxon>Devosiaceae</taxon>
        <taxon>Maritalea</taxon>
    </lineage>
</organism>
<dbReference type="KEGG" id="mmyr:MXMO3_01907"/>
<keyword evidence="7 9" id="KW-0472">Membrane</keyword>
<dbReference type="EMBL" id="CP021330">
    <property type="protein sequence ID" value="AVX04431.1"/>
    <property type="molecule type" value="Genomic_DNA"/>
</dbReference>
<keyword evidence="3 9" id="KW-0813">Transport</keyword>
<evidence type="ECO:0000256" key="1">
    <source>
        <dbReference type="ARBA" id="ARBA00004141"/>
    </source>
</evidence>
<dbReference type="InterPro" id="IPR036739">
    <property type="entry name" value="SLC41_membr_dom_sf"/>
</dbReference>
<evidence type="ECO:0000256" key="3">
    <source>
        <dbReference type="ARBA" id="ARBA00022448"/>
    </source>
</evidence>
<feature type="transmembrane region" description="Helical" evidence="9">
    <location>
        <begin position="333"/>
        <end position="360"/>
    </location>
</feature>
<accession>A0A2R4MEF9</accession>
<dbReference type="Gene3D" id="1.10.357.20">
    <property type="entry name" value="SLC41 divalent cation transporters, integral membrane domain"/>
    <property type="match status" value="1"/>
</dbReference>
<feature type="transmembrane region" description="Helical" evidence="9">
    <location>
        <begin position="307"/>
        <end position="327"/>
    </location>
</feature>
<dbReference type="InterPro" id="IPR038076">
    <property type="entry name" value="MgtE_N_sf"/>
</dbReference>
<keyword evidence="9" id="KW-1003">Cell membrane</keyword>
<keyword evidence="4 9" id="KW-0812">Transmembrane</keyword>
<gene>
    <name evidence="11" type="ORF">MXMO3_01907</name>
</gene>
<keyword evidence="9" id="KW-0479">Metal-binding</keyword>
<feature type="transmembrane region" description="Helical" evidence="9">
    <location>
        <begin position="442"/>
        <end position="466"/>
    </location>
</feature>
<comment type="subunit">
    <text evidence="9">Homodimer.</text>
</comment>
<dbReference type="SUPFAM" id="SSF161093">
    <property type="entry name" value="MgtE membrane domain-like"/>
    <property type="match status" value="1"/>
</dbReference>
<dbReference type="GO" id="GO:0005886">
    <property type="term" value="C:plasma membrane"/>
    <property type="evidence" value="ECO:0007669"/>
    <property type="project" value="UniProtKB-SubCell"/>
</dbReference>
<dbReference type="InterPro" id="IPR006667">
    <property type="entry name" value="SLC41_membr_dom"/>
</dbReference>
<dbReference type="PANTHER" id="PTHR43773">
    <property type="entry name" value="MAGNESIUM TRANSPORTER MGTE"/>
    <property type="match status" value="1"/>
</dbReference>
<evidence type="ECO:0000256" key="6">
    <source>
        <dbReference type="ARBA" id="ARBA00022989"/>
    </source>
</evidence>
<comment type="similarity">
    <text evidence="2 9">Belongs to the SLC41A transporter family.</text>
</comment>
<keyword evidence="8" id="KW-0129">CBS domain</keyword>
<name>A0A2R4MEF9_9HYPH</name>
<keyword evidence="5 9" id="KW-0460">Magnesium</keyword>
<evidence type="ECO:0000259" key="10">
    <source>
        <dbReference type="PROSITE" id="PS51371"/>
    </source>
</evidence>
<dbReference type="InterPro" id="IPR006668">
    <property type="entry name" value="Mg_transptr_MgtE_intracell_dom"/>
</dbReference>